<evidence type="ECO:0000256" key="2">
    <source>
        <dbReference type="ARBA" id="ARBA00004434"/>
    </source>
</evidence>
<evidence type="ECO:0000313" key="11">
    <source>
        <dbReference type="EMBL" id="PRT55034.1"/>
    </source>
</evidence>
<dbReference type="GO" id="GO:0033617">
    <property type="term" value="P:mitochondrial respiratory chain complex IV assembly"/>
    <property type="evidence" value="ECO:0007669"/>
    <property type="project" value="UniProtKB-UniRule"/>
</dbReference>
<dbReference type="InterPro" id="IPR018628">
    <property type="entry name" value="Coa3_CC"/>
</dbReference>
<evidence type="ECO:0000259" key="10">
    <source>
        <dbReference type="Pfam" id="PF09813"/>
    </source>
</evidence>
<comment type="subunit">
    <text evidence="4 9">Component of 250-400 kDa complexes called cytochrome oxidase assembly intermediates or COA complexes.</text>
</comment>
<comment type="caution">
    <text evidence="11">The sequence shown here is derived from an EMBL/GenBank/DDBJ whole genome shotgun (WGS) entry which is preliminary data.</text>
</comment>
<keyword evidence="8 9" id="KW-0472">Membrane</keyword>
<dbReference type="OrthoDB" id="10018333at2759"/>
<dbReference type="GeneID" id="36516402"/>
<dbReference type="Pfam" id="PF09813">
    <property type="entry name" value="Coa3_cc"/>
    <property type="match status" value="1"/>
</dbReference>
<evidence type="ECO:0000256" key="6">
    <source>
        <dbReference type="ARBA" id="ARBA00022989"/>
    </source>
</evidence>
<keyword evidence="9" id="KW-0999">Mitochondrion inner membrane</keyword>
<dbReference type="PANTHER" id="PTHR15642:SF3">
    <property type="entry name" value="CYTOCHROME C OXIDASE ASSEMBLY FACTOR 3 HOMOLOG, MITOCHONDRIAL"/>
    <property type="match status" value="1"/>
</dbReference>
<comment type="subcellular location">
    <subcellularLocation>
        <location evidence="2">Mitochondrion inner membrane</location>
        <topology evidence="2">Single-pass membrane protein</topology>
    </subcellularLocation>
</comment>
<dbReference type="AlphaFoldDB" id="A0A2T0FJ50"/>
<dbReference type="RefSeq" id="XP_024664979.1">
    <property type="nucleotide sequence ID" value="XM_024809211.1"/>
</dbReference>
<reference evidence="11 12" key="1">
    <citation type="submission" date="2017-04" db="EMBL/GenBank/DDBJ databases">
        <title>Genome sequencing of [Candida] sorbophila.</title>
        <authorList>
            <person name="Ahn J.O."/>
        </authorList>
    </citation>
    <scope>NUCLEOTIDE SEQUENCE [LARGE SCALE GENOMIC DNA]</scope>
    <source>
        <strain evidence="11 12">DS02</strain>
    </source>
</reference>
<evidence type="ECO:0000256" key="9">
    <source>
        <dbReference type="RuleBase" id="RU367056"/>
    </source>
</evidence>
<evidence type="ECO:0000313" key="12">
    <source>
        <dbReference type="Proteomes" id="UP000238350"/>
    </source>
</evidence>
<evidence type="ECO:0000256" key="8">
    <source>
        <dbReference type="ARBA" id="ARBA00023136"/>
    </source>
</evidence>
<dbReference type="PANTHER" id="PTHR15642">
    <property type="entry name" value="CYTOCHROME C OXIDASE ASSEMBLY FACTOR 3, MITOCHONDRIAL"/>
    <property type="match status" value="1"/>
</dbReference>
<feature type="transmembrane region" description="Helical" evidence="9">
    <location>
        <begin position="38"/>
        <end position="56"/>
    </location>
</feature>
<evidence type="ECO:0000256" key="4">
    <source>
        <dbReference type="ARBA" id="ARBA00011351"/>
    </source>
</evidence>
<dbReference type="GO" id="GO:0005743">
    <property type="term" value="C:mitochondrial inner membrane"/>
    <property type="evidence" value="ECO:0007669"/>
    <property type="project" value="UniProtKB-SubCell"/>
</dbReference>
<keyword evidence="12" id="KW-1185">Reference proteome</keyword>
<keyword evidence="5 9" id="KW-0812">Transmembrane</keyword>
<accession>A0A2T0FJ50</accession>
<dbReference type="STRING" id="45607.A0A2T0FJ50"/>
<evidence type="ECO:0000256" key="3">
    <source>
        <dbReference type="ARBA" id="ARBA00007035"/>
    </source>
</evidence>
<protein>
    <recommendedName>
        <fullName evidence="9">Cytochrome c oxidase assembly factor 3</fullName>
    </recommendedName>
</protein>
<comment type="similarity">
    <text evidence="3 9">Belongs to the COA3 family.</text>
</comment>
<dbReference type="InterPro" id="IPR041752">
    <property type="entry name" value="Coa3"/>
</dbReference>
<evidence type="ECO:0000256" key="5">
    <source>
        <dbReference type="ARBA" id="ARBA00022692"/>
    </source>
</evidence>
<feature type="domain" description="Cytochrome c oxidase assembly factor 3 mitochondrial coiled-coil" evidence="10">
    <location>
        <begin position="27"/>
        <end position="71"/>
    </location>
</feature>
<name>A0A2T0FJ50_9ASCO</name>
<keyword evidence="6 9" id="KW-1133">Transmembrane helix</keyword>
<comment type="function">
    <text evidence="1 9">Required for assembly of cytochrome c oxidase (complex IV).</text>
</comment>
<proteinExistence type="inferred from homology"/>
<evidence type="ECO:0000256" key="1">
    <source>
        <dbReference type="ARBA" id="ARBA00003064"/>
    </source>
</evidence>
<dbReference type="Proteomes" id="UP000238350">
    <property type="component" value="Unassembled WGS sequence"/>
</dbReference>
<sequence length="89" mass="10306">MLTRRFYATYRDTKYRNPNGTMTMAAIRARQPYALRNALLGLGMLSFAVGTYMWAYQSFTPDDFSDVPVPPLSEEELARLRKEYGLDKK</sequence>
<dbReference type="EMBL" id="NDIQ01000021">
    <property type="protein sequence ID" value="PRT55034.1"/>
    <property type="molecule type" value="Genomic_DNA"/>
</dbReference>
<keyword evidence="7 9" id="KW-0496">Mitochondrion</keyword>
<gene>
    <name evidence="11" type="ORF">B9G98_02654</name>
</gene>
<evidence type="ECO:0000256" key="7">
    <source>
        <dbReference type="ARBA" id="ARBA00023128"/>
    </source>
</evidence>
<organism evidence="11 12">
    <name type="scientific">Wickerhamiella sorbophila</name>
    <dbReference type="NCBI Taxonomy" id="45607"/>
    <lineage>
        <taxon>Eukaryota</taxon>
        <taxon>Fungi</taxon>
        <taxon>Dikarya</taxon>
        <taxon>Ascomycota</taxon>
        <taxon>Saccharomycotina</taxon>
        <taxon>Dipodascomycetes</taxon>
        <taxon>Dipodascales</taxon>
        <taxon>Trichomonascaceae</taxon>
        <taxon>Wickerhamiella</taxon>
    </lineage>
</organism>